<sequence>MSKCLRGPASVPAGARPHAWRDQGAGGVRTAGYVILVNAL</sequence>
<protein>
    <submittedName>
        <fullName evidence="2">Uncharacterized protein</fullName>
    </submittedName>
</protein>
<evidence type="ECO:0000313" key="2">
    <source>
        <dbReference type="EMBL" id="MCQ8832662.1"/>
    </source>
</evidence>
<reference evidence="2" key="1">
    <citation type="submission" date="2022-06" db="EMBL/GenBank/DDBJ databases">
        <title>WGS of actinobacteria.</title>
        <authorList>
            <person name="Thawai C."/>
        </authorList>
    </citation>
    <scope>NUCLEOTIDE SEQUENCE</scope>
    <source>
        <strain evidence="2">DSM 42010</strain>
    </source>
</reference>
<proteinExistence type="predicted"/>
<dbReference type="RefSeq" id="WP_257633401.1">
    <property type="nucleotide sequence ID" value="NZ_JANIIC010000035.1"/>
</dbReference>
<dbReference type="EMBL" id="JANIIC010000035">
    <property type="protein sequence ID" value="MCQ8832662.1"/>
    <property type="molecule type" value="Genomic_DNA"/>
</dbReference>
<dbReference type="AlphaFoldDB" id="A0A9X2RVW4"/>
<feature type="region of interest" description="Disordered" evidence="1">
    <location>
        <begin position="1"/>
        <end position="22"/>
    </location>
</feature>
<comment type="caution">
    <text evidence="2">The sequence shown here is derived from an EMBL/GenBank/DDBJ whole genome shotgun (WGS) entry which is preliminary data.</text>
</comment>
<gene>
    <name evidence="2" type="ORF">NQU54_27280</name>
</gene>
<dbReference type="Proteomes" id="UP001142400">
    <property type="component" value="Unassembled WGS sequence"/>
</dbReference>
<evidence type="ECO:0000313" key="3">
    <source>
        <dbReference type="Proteomes" id="UP001142400"/>
    </source>
</evidence>
<accession>A0A9X2RVW4</accession>
<keyword evidence="3" id="KW-1185">Reference proteome</keyword>
<evidence type="ECO:0000256" key="1">
    <source>
        <dbReference type="SAM" id="MobiDB-lite"/>
    </source>
</evidence>
<name>A0A9X2RVW4_STRMQ</name>
<organism evidence="2 3">
    <name type="scientific">Streptomyces malaysiensis subsp. samsunensis</name>
    <dbReference type="NCBI Taxonomy" id="459658"/>
    <lineage>
        <taxon>Bacteria</taxon>
        <taxon>Bacillati</taxon>
        <taxon>Actinomycetota</taxon>
        <taxon>Actinomycetes</taxon>
        <taxon>Kitasatosporales</taxon>
        <taxon>Streptomycetaceae</taxon>
        <taxon>Streptomyces</taxon>
        <taxon>Streptomyces violaceusniger group</taxon>
    </lineage>
</organism>